<feature type="coiled-coil region" evidence="12">
    <location>
        <begin position="179"/>
        <end position="213"/>
    </location>
</feature>
<feature type="region of interest" description="Disordered" evidence="13">
    <location>
        <begin position="1"/>
        <end position="30"/>
    </location>
</feature>
<evidence type="ECO:0000256" key="10">
    <source>
        <dbReference type="ARBA" id="ARBA00081483"/>
    </source>
</evidence>
<dbReference type="PRINTS" id="PR00056">
    <property type="entry name" value="HSFDOMAIN"/>
</dbReference>
<dbReference type="PANTHER" id="PTHR10015:SF337">
    <property type="entry name" value="HEAT STRESS TRANSCRIPTION FACTOR A-3"/>
    <property type="match status" value="1"/>
</dbReference>
<organism evidence="15 16">
    <name type="scientific">Tagetes erecta</name>
    <name type="common">African marigold</name>
    <dbReference type="NCBI Taxonomy" id="13708"/>
    <lineage>
        <taxon>Eukaryota</taxon>
        <taxon>Viridiplantae</taxon>
        <taxon>Streptophyta</taxon>
        <taxon>Embryophyta</taxon>
        <taxon>Tracheophyta</taxon>
        <taxon>Spermatophyta</taxon>
        <taxon>Magnoliopsida</taxon>
        <taxon>eudicotyledons</taxon>
        <taxon>Gunneridae</taxon>
        <taxon>Pentapetalae</taxon>
        <taxon>asterids</taxon>
        <taxon>campanulids</taxon>
        <taxon>Asterales</taxon>
        <taxon>Asteraceae</taxon>
        <taxon>Asteroideae</taxon>
        <taxon>Heliantheae alliance</taxon>
        <taxon>Tageteae</taxon>
        <taxon>Tagetes</taxon>
    </lineage>
</organism>
<name>A0AAD8JXJ8_TARER</name>
<evidence type="ECO:0000259" key="14">
    <source>
        <dbReference type="PROSITE" id="PS00434"/>
    </source>
</evidence>
<reference evidence="15" key="1">
    <citation type="journal article" date="2023" name="bioRxiv">
        <title>Improved chromosome-level genome assembly for marigold (Tagetes erecta).</title>
        <authorList>
            <person name="Jiang F."/>
            <person name="Yuan L."/>
            <person name="Wang S."/>
            <person name="Wang H."/>
            <person name="Xu D."/>
            <person name="Wang A."/>
            <person name="Fan W."/>
        </authorList>
    </citation>
    <scope>NUCLEOTIDE SEQUENCE</scope>
    <source>
        <strain evidence="15">WSJ</strain>
        <tissue evidence="15">Leaf</tissue>
    </source>
</reference>
<feature type="compositionally biased region" description="Low complexity" evidence="13">
    <location>
        <begin position="12"/>
        <end position="30"/>
    </location>
</feature>
<dbReference type="GO" id="GO:0000978">
    <property type="term" value="F:RNA polymerase II cis-regulatory region sequence-specific DNA binding"/>
    <property type="evidence" value="ECO:0007669"/>
    <property type="project" value="TreeGrafter"/>
</dbReference>
<evidence type="ECO:0000256" key="12">
    <source>
        <dbReference type="SAM" id="Coils"/>
    </source>
</evidence>
<dbReference type="EMBL" id="JAUHHV010000009">
    <property type="protein sequence ID" value="KAK1411793.1"/>
    <property type="molecule type" value="Genomic_DNA"/>
</dbReference>
<evidence type="ECO:0000256" key="4">
    <source>
        <dbReference type="ARBA" id="ARBA00023015"/>
    </source>
</evidence>
<feature type="compositionally biased region" description="Polar residues" evidence="13">
    <location>
        <begin position="1"/>
        <end position="10"/>
    </location>
</feature>
<evidence type="ECO:0000256" key="2">
    <source>
        <dbReference type="ARBA" id="ARBA00006403"/>
    </source>
</evidence>
<keyword evidence="12" id="KW-0175">Coiled coil</keyword>
<comment type="similarity">
    <text evidence="2 11">Belongs to the HSF family.</text>
</comment>
<dbReference type="InterPro" id="IPR036388">
    <property type="entry name" value="WH-like_DNA-bd_sf"/>
</dbReference>
<dbReference type="GO" id="GO:0003700">
    <property type="term" value="F:DNA-binding transcription factor activity"/>
    <property type="evidence" value="ECO:0007669"/>
    <property type="project" value="InterPro"/>
</dbReference>
<dbReference type="GO" id="GO:0005634">
    <property type="term" value="C:nucleus"/>
    <property type="evidence" value="ECO:0007669"/>
    <property type="project" value="UniProtKB-SubCell"/>
</dbReference>
<dbReference type="InterPro" id="IPR000232">
    <property type="entry name" value="HSF_DNA-bd"/>
</dbReference>
<dbReference type="PANTHER" id="PTHR10015">
    <property type="entry name" value="HEAT SHOCK TRANSCRIPTION FACTOR"/>
    <property type="match status" value="1"/>
</dbReference>
<sequence length="328" mass="37462">MKPHSSSFQAGSDPVSHRSSSSSPSTVSVSSTLGDMNVVTVEDGEIIPQPMDQLYGTQIPPFLSKTYDLVDDPILDPIISWSKSGQSFVVWDPVEFSRIILPRNFKHNNFSSFVRQLNTYGFRKIDPEKWEFANESFLRGHKYVLKNIQRRRSSQSIQSTSTTNNTNKEFNKMLVEVEIKRLHKQKMEMLQQIMELKNKNREAHQCMESVNQKLKAAEHKHMHMVSFLAKMIQNPQENTQVLQLLSPNTTRKFVKRQTHYEDPLSVGGSSRNLEPDAESETAPGCLMEPSSVGIDDVTVKHEDIWSDNGNYELSGYWQGDCGFMKMDP</sequence>
<feature type="region of interest" description="Disordered" evidence="13">
    <location>
        <begin position="256"/>
        <end position="290"/>
    </location>
</feature>
<keyword evidence="7" id="KW-0804">Transcription</keyword>
<dbReference type="SMART" id="SM00415">
    <property type="entry name" value="HSF"/>
    <property type="match status" value="1"/>
</dbReference>
<protein>
    <recommendedName>
        <fullName evidence="10">Heat stress transcription factor</fullName>
    </recommendedName>
</protein>
<dbReference type="SUPFAM" id="SSF46785">
    <property type="entry name" value="Winged helix' DNA-binding domain"/>
    <property type="match status" value="1"/>
</dbReference>
<keyword evidence="5" id="KW-0346">Stress response</keyword>
<comment type="subcellular location">
    <subcellularLocation>
        <location evidence="1">Nucleus</location>
    </subcellularLocation>
</comment>
<evidence type="ECO:0000313" key="16">
    <source>
        <dbReference type="Proteomes" id="UP001229421"/>
    </source>
</evidence>
<proteinExistence type="inferred from homology"/>
<keyword evidence="4" id="KW-0805">Transcription regulation</keyword>
<comment type="function">
    <text evidence="9">DNA-binding protein that specifically binds heat shock promoter elements (HSE) and activates transcription.</text>
</comment>
<dbReference type="AlphaFoldDB" id="A0AAD8JXJ8"/>
<dbReference type="InterPro" id="IPR036390">
    <property type="entry name" value="WH_DNA-bd_sf"/>
</dbReference>
<dbReference type="PROSITE" id="PS00434">
    <property type="entry name" value="HSF_DOMAIN"/>
    <property type="match status" value="1"/>
</dbReference>
<evidence type="ECO:0000256" key="6">
    <source>
        <dbReference type="ARBA" id="ARBA00023125"/>
    </source>
</evidence>
<evidence type="ECO:0000313" key="15">
    <source>
        <dbReference type="EMBL" id="KAK1411793.1"/>
    </source>
</evidence>
<accession>A0AAD8JXJ8</accession>
<keyword evidence="6" id="KW-0238">DNA-binding</keyword>
<dbReference type="FunFam" id="1.10.10.10:FF:000057">
    <property type="entry name" value="Heat shock transcription factor 1"/>
    <property type="match status" value="1"/>
</dbReference>
<comment type="caution">
    <text evidence="15">The sequence shown here is derived from an EMBL/GenBank/DDBJ whole genome shotgun (WGS) entry which is preliminary data.</text>
</comment>
<dbReference type="Proteomes" id="UP001229421">
    <property type="component" value="Unassembled WGS sequence"/>
</dbReference>
<gene>
    <name evidence="15" type="ORF">QVD17_32555</name>
</gene>
<evidence type="ECO:0000256" key="8">
    <source>
        <dbReference type="ARBA" id="ARBA00023242"/>
    </source>
</evidence>
<dbReference type="GO" id="GO:0006357">
    <property type="term" value="P:regulation of transcription by RNA polymerase II"/>
    <property type="evidence" value="ECO:0007669"/>
    <property type="project" value="TreeGrafter"/>
</dbReference>
<keyword evidence="16" id="KW-1185">Reference proteome</keyword>
<evidence type="ECO:0000256" key="5">
    <source>
        <dbReference type="ARBA" id="ARBA00023016"/>
    </source>
</evidence>
<evidence type="ECO:0000256" key="3">
    <source>
        <dbReference type="ARBA" id="ARBA00022553"/>
    </source>
</evidence>
<dbReference type="GO" id="GO:0034605">
    <property type="term" value="P:cellular response to heat"/>
    <property type="evidence" value="ECO:0007669"/>
    <property type="project" value="TreeGrafter"/>
</dbReference>
<evidence type="ECO:0000256" key="13">
    <source>
        <dbReference type="SAM" id="MobiDB-lite"/>
    </source>
</evidence>
<keyword evidence="3" id="KW-0597">Phosphoprotein</keyword>
<dbReference type="Gene3D" id="1.10.10.10">
    <property type="entry name" value="Winged helix-like DNA-binding domain superfamily/Winged helix DNA-binding domain"/>
    <property type="match status" value="1"/>
</dbReference>
<evidence type="ECO:0000256" key="11">
    <source>
        <dbReference type="RuleBase" id="RU004020"/>
    </source>
</evidence>
<evidence type="ECO:0000256" key="9">
    <source>
        <dbReference type="ARBA" id="ARBA00055747"/>
    </source>
</evidence>
<evidence type="ECO:0000256" key="1">
    <source>
        <dbReference type="ARBA" id="ARBA00004123"/>
    </source>
</evidence>
<evidence type="ECO:0000256" key="7">
    <source>
        <dbReference type="ARBA" id="ARBA00023163"/>
    </source>
</evidence>
<feature type="domain" description="HSF-type DNA-binding" evidence="14">
    <location>
        <begin position="101"/>
        <end position="125"/>
    </location>
</feature>
<dbReference type="Pfam" id="PF00447">
    <property type="entry name" value="HSF_DNA-bind"/>
    <property type="match status" value="1"/>
</dbReference>
<keyword evidence="8" id="KW-0539">Nucleus</keyword>